<name>A0ABX2ZXY5_9GAMM</name>
<evidence type="ECO:0000313" key="2">
    <source>
        <dbReference type="Proteomes" id="UP000094329"/>
    </source>
</evidence>
<dbReference type="RefSeq" id="WP_069313941.1">
    <property type="nucleotide sequence ID" value="NZ_MDTU01000002.1"/>
</dbReference>
<protein>
    <submittedName>
        <fullName evidence="1">Uncharacterized protein</fullName>
    </submittedName>
</protein>
<organism evidence="1 2">
    <name type="scientific">Piscirickettsia litoralis</name>
    <dbReference type="NCBI Taxonomy" id="1891921"/>
    <lineage>
        <taxon>Bacteria</taxon>
        <taxon>Pseudomonadati</taxon>
        <taxon>Pseudomonadota</taxon>
        <taxon>Gammaproteobacteria</taxon>
        <taxon>Thiotrichales</taxon>
        <taxon>Piscirickettsiaceae</taxon>
        <taxon>Piscirickettsia</taxon>
    </lineage>
</organism>
<accession>A0ABX2ZXY5</accession>
<gene>
    <name evidence="1" type="ORF">BGC07_15285</name>
</gene>
<evidence type="ECO:0000313" key="1">
    <source>
        <dbReference type="EMBL" id="ODN41476.1"/>
    </source>
</evidence>
<comment type="caution">
    <text evidence="1">The sequence shown here is derived from an EMBL/GenBank/DDBJ whole genome shotgun (WGS) entry which is preliminary data.</text>
</comment>
<keyword evidence="2" id="KW-1185">Reference proteome</keyword>
<sequence length="97" mass="11157">MPSTITHIIDQNKKPSNSDVKLFFHHINQLAHELTSGNCINENQSEAVLKLLFLYDPINFCVSEVLTIALWETQEFIKPNKEYLEFSLSGLTIKNLH</sequence>
<dbReference type="EMBL" id="MDTU01000002">
    <property type="protein sequence ID" value="ODN41476.1"/>
    <property type="molecule type" value="Genomic_DNA"/>
</dbReference>
<dbReference type="Proteomes" id="UP000094329">
    <property type="component" value="Unassembled WGS sequence"/>
</dbReference>
<reference evidence="1 2" key="1">
    <citation type="submission" date="2016-08" db="EMBL/GenBank/DDBJ databases">
        <title>Draft genome sequence of Candidatus Piscirickettsia litoralis, from seawater.</title>
        <authorList>
            <person name="Wan X."/>
            <person name="Lee A.J."/>
            <person name="Hou S."/>
            <person name="Donachie S.P."/>
        </authorList>
    </citation>
    <scope>NUCLEOTIDE SEQUENCE [LARGE SCALE GENOMIC DNA]</scope>
    <source>
        <strain evidence="1 2">Y2</strain>
    </source>
</reference>
<proteinExistence type="predicted"/>